<evidence type="ECO:0000256" key="1">
    <source>
        <dbReference type="SAM" id="MobiDB-lite"/>
    </source>
</evidence>
<dbReference type="Proteomes" id="UP000829291">
    <property type="component" value="Chromosome 1"/>
</dbReference>
<feature type="compositionally biased region" description="Polar residues" evidence="1">
    <location>
        <begin position="39"/>
        <end position="62"/>
    </location>
</feature>
<reference evidence="3" key="1">
    <citation type="submission" date="2025-08" db="UniProtKB">
        <authorList>
            <consortium name="RefSeq"/>
        </authorList>
    </citation>
    <scope>IDENTIFICATION</scope>
    <source>
        <tissue evidence="3">Thorax and Abdomen</tissue>
    </source>
</reference>
<dbReference type="GeneID" id="107216981"/>
<name>A0ABM3FNY0_NEOLC</name>
<gene>
    <name evidence="3" type="primary">LOC107216981</name>
</gene>
<accession>A0ABM3FNY0</accession>
<evidence type="ECO:0000313" key="3">
    <source>
        <dbReference type="RefSeq" id="XP_046589723.1"/>
    </source>
</evidence>
<feature type="compositionally biased region" description="Polar residues" evidence="1">
    <location>
        <begin position="162"/>
        <end position="182"/>
    </location>
</feature>
<feature type="region of interest" description="Disordered" evidence="1">
    <location>
        <begin position="156"/>
        <end position="182"/>
    </location>
</feature>
<organism evidence="2 3">
    <name type="scientific">Neodiprion lecontei</name>
    <name type="common">Redheaded pine sawfly</name>
    <dbReference type="NCBI Taxonomy" id="441921"/>
    <lineage>
        <taxon>Eukaryota</taxon>
        <taxon>Metazoa</taxon>
        <taxon>Ecdysozoa</taxon>
        <taxon>Arthropoda</taxon>
        <taxon>Hexapoda</taxon>
        <taxon>Insecta</taxon>
        <taxon>Pterygota</taxon>
        <taxon>Neoptera</taxon>
        <taxon>Endopterygota</taxon>
        <taxon>Hymenoptera</taxon>
        <taxon>Tenthredinoidea</taxon>
        <taxon>Diprionidae</taxon>
        <taxon>Diprioninae</taxon>
        <taxon>Neodiprion</taxon>
    </lineage>
</organism>
<proteinExistence type="predicted"/>
<protein>
    <submittedName>
        <fullName evidence="3">Uncharacterized protein LOC107216981</fullName>
    </submittedName>
</protein>
<sequence length="182" mass="20630">MLKQLGGWKSTNIAQGYVENSMKNREKIYESITYATASTVTDPEPSTSSAKNDCSVKITNPKNSDEPSHAKVDFHTFSDDFEIDDEDLARIDELDEPEIPKSPQVFFRTASNKKILEPRNKQMIKPSHFKKTKPILVFSKNKDHKLPQNPIKIIGTDHCRSEQTSQSISFNPTTDQNPGNIY</sequence>
<evidence type="ECO:0000313" key="2">
    <source>
        <dbReference type="Proteomes" id="UP000829291"/>
    </source>
</evidence>
<feature type="region of interest" description="Disordered" evidence="1">
    <location>
        <begin position="39"/>
        <end position="69"/>
    </location>
</feature>
<dbReference type="RefSeq" id="XP_046589723.1">
    <property type="nucleotide sequence ID" value="XM_046733767.1"/>
</dbReference>
<keyword evidence="2" id="KW-1185">Reference proteome</keyword>